<dbReference type="RefSeq" id="WP_259540086.1">
    <property type="nucleotide sequence ID" value="NZ_JANLCJ010000005.1"/>
</dbReference>
<sequence>MTSPGIHHTAIIVADLDASVRFYRDGIGLAVLTDRTVSGDWPALFGAPTTTLRAVFLGDPDVVDDHAGVLELNSFEPVAEPDPRSPLSPGLFLLSFFVDVEATLDRLAALGLGGAPNRVVQETPAGAITIATVHDPDGVTILLTPGSITRPRA</sequence>
<dbReference type="Pfam" id="PF00903">
    <property type="entry name" value="Glyoxalase"/>
    <property type="match status" value="1"/>
</dbReference>
<gene>
    <name evidence="2" type="ORF">N1032_15635</name>
</gene>
<dbReference type="PROSITE" id="PS51819">
    <property type="entry name" value="VOC"/>
    <property type="match status" value="1"/>
</dbReference>
<dbReference type="SUPFAM" id="SSF54593">
    <property type="entry name" value="Glyoxalase/Bleomycin resistance protein/Dihydroxybiphenyl dioxygenase"/>
    <property type="match status" value="1"/>
</dbReference>
<dbReference type="InterPro" id="IPR029068">
    <property type="entry name" value="Glyas_Bleomycin-R_OHBP_Dase"/>
</dbReference>
<dbReference type="Proteomes" id="UP001165586">
    <property type="component" value="Unassembled WGS sequence"/>
</dbReference>
<feature type="domain" description="VOC" evidence="1">
    <location>
        <begin position="5"/>
        <end position="146"/>
    </location>
</feature>
<organism evidence="2 3">
    <name type="scientific">Herbiconiux daphne</name>
    <dbReference type="NCBI Taxonomy" id="2970914"/>
    <lineage>
        <taxon>Bacteria</taxon>
        <taxon>Bacillati</taxon>
        <taxon>Actinomycetota</taxon>
        <taxon>Actinomycetes</taxon>
        <taxon>Micrococcales</taxon>
        <taxon>Microbacteriaceae</taxon>
        <taxon>Herbiconiux</taxon>
    </lineage>
</organism>
<protein>
    <submittedName>
        <fullName evidence="2">VOC family protein</fullName>
    </submittedName>
</protein>
<comment type="caution">
    <text evidence="2">The sequence shown here is derived from an EMBL/GenBank/DDBJ whole genome shotgun (WGS) entry which is preliminary data.</text>
</comment>
<proteinExistence type="predicted"/>
<evidence type="ECO:0000259" key="1">
    <source>
        <dbReference type="PROSITE" id="PS51819"/>
    </source>
</evidence>
<keyword evidence="3" id="KW-1185">Reference proteome</keyword>
<dbReference type="InterPro" id="IPR037523">
    <property type="entry name" value="VOC_core"/>
</dbReference>
<accession>A0ABT2H5H3</accession>
<evidence type="ECO:0000313" key="3">
    <source>
        <dbReference type="Proteomes" id="UP001165586"/>
    </source>
</evidence>
<evidence type="ECO:0000313" key="2">
    <source>
        <dbReference type="EMBL" id="MCS5735178.1"/>
    </source>
</evidence>
<dbReference type="InterPro" id="IPR004360">
    <property type="entry name" value="Glyas_Fos-R_dOase_dom"/>
</dbReference>
<dbReference type="EMBL" id="JANLCJ010000005">
    <property type="protein sequence ID" value="MCS5735178.1"/>
    <property type="molecule type" value="Genomic_DNA"/>
</dbReference>
<reference evidence="2" key="1">
    <citation type="submission" date="2022-08" db="EMBL/GenBank/DDBJ databases">
        <authorList>
            <person name="Deng Y."/>
            <person name="Han X.-F."/>
            <person name="Zhang Y.-Q."/>
        </authorList>
    </citation>
    <scope>NUCLEOTIDE SEQUENCE</scope>
    <source>
        <strain evidence="2">CPCC 203386</strain>
    </source>
</reference>
<dbReference type="Gene3D" id="3.10.180.10">
    <property type="entry name" value="2,3-Dihydroxybiphenyl 1,2-Dioxygenase, domain 1"/>
    <property type="match status" value="1"/>
</dbReference>
<name>A0ABT2H5H3_9MICO</name>